<dbReference type="PRINTS" id="PR00385">
    <property type="entry name" value="P450"/>
</dbReference>
<keyword evidence="2" id="KW-0349">Heme</keyword>
<keyword evidence="2" id="KW-0560">Oxidoreductase</keyword>
<dbReference type="InterPro" id="IPR017972">
    <property type="entry name" value="Cyt_P450_CS"/>
</dbReference>
<dbReference type="Pfam" id="PF00067">
    <property type="entry name" value="p450"/>
    <property type="match status" value="1"/>
</dbReference>
<dbReference type="GO" id="GO:0016705">
    <property type="term" value="F:oxidoreductase activity, acting on paired donors, with incorporation or reduction of molecular oxygen"/>
    <property type="evidence" value="ECO:0007669"/>
    <property type="project" value="InterPro"/>
</dbReference>
<name>A0A4V2XLU1_9ACTN</name>
<protein>
    <submittedName>
        <fullName evidence="4">Cytochrome P450</fullName>
    </submittedName>
</protein>
<dbReference type="Proteomes" id="UP000295431">
    <property type="component" value="Unassembled WGS sequence"/>
</dbReference>
<evidence type="ECO:0000256" key="3">
    <source>
        <dbReference type="SAM" id="MobiDB-lite"/>
    </source>
</evidence>
<dbReference type="PROSITE" id="PS00086">
    <property type="entry name" value="CYTOCHROME_P450"/>
    <property type="match status" value="1"/>
</dbReference>
<feature type="region of interest" description="Disordered" evidence="3">
    <location>
        <begin position="1"/>
        <end position="22"/>
    </location>
</feature>
<dbReference type="PANTHER" id="PTHR46696:SF6">
    <property type="entry name" value="P450, PUTATIVE (EUROFUNG)-RELATED"/>
    <property type="match status" value="1"/>
</dbReference>
<dbReference type="GO" id="GO:0005506">
    <property type="term" value="F:iron ion binding"/>
    <property type="evidence" value="ECO:0007669"/>
    <property type="project" value="InterPro"/>
</dbReference>
<dbReference type="PANTHER" id="PTHR46696">
    <property type="entry name" value="P450, PUTATIVE (EUROFUNG)-RELATED"/>
    <property type="match status" value="1"/>
</dbReference>
<dbReference type="GO" id="GO:0004497">
    <property type="term" value="F:monooxygenase activity"/>
    <property type="evidence" value="ECO:0007669"/>
    <property type="project" value="UniProtKB-KW"/>
</dbReference>
<reference evidence="4 5" key="1">
    <citation type="submission" date="2019-03" db="EMBL/GenBank/DDBJ databases">
        <title>Draft genome sequences of novel Actinobacteria.</title>
        <authorList>
            <person name="Sahin N."/>
            <person name="Ay H."/>
            <person name="Saygin H."/>
        </authorList>
    </citation>
    <scope>NUCLEOTIDE SEQUENCE [LARGE SCALE GENOMIC DNA]</scope>
    <source>
        <strain evidence="4 5">DSM 45347</strain>
    </source>
</reference>
<organism evidence="4 5">
    <name type="scientific">Actinomadura bangladeshensis</name>
    <dbReference type="NCBI Taxonomy" id="453573"/>
    <lineage>
        <taxon>Bacteria</taxon>
        <taxon>Bacillati</taxon>
        <taxon>Actinomycetota</taxon>
        <taxon>Actinomycetes</taxon>
        <taxon>Streptosporangiales</taxon>
        <taxon>Thermomonosporaceae</taxon>
        <taxon>Actinomadura</taxon>
    </lineage>
</organism>
<accession>A0A4V2XLU1</accession>
<dbReference type="OrthoDB" id="3599725at2"/>
<dbReference type="GO" id="GO:0020037">
    <property type="term" value="F:heme binding"/>
    <property type="evidence" value="ECO:0007669"/>
    <property type="project" value="InterPro"/>
</dbReference>
<evidence type="ECO:0000313" key="5">
    <source>
        <dbReference type="Proteomes" id="UP000295431"/>
    </source>
</evidence>
<sequence>MADSGQPELIHPEQTAAAGVVDERGVPRVDFGAIPMQEDRTAAYRMLLAHGPVVGTGPNMYAVVSRAEVDSGLNSPDVFKSEIVREKVGCPVPLVPVDINPPDHDRIRRVLKPYFSRAAMAGLEPGLMAFADRLIKEATADGSCDVVADLAVPLSAHAFLELFGLPVEDKERIVAWKDQILGGTTLELTGPGRDAQTAADELTDYLRRHLARPGAGAVRPDALLAQLPAGAGEEALSPDEVLGLAWLCVMAGFDTIVGAIGTAFARLAAEPRLRRQVAADPAVVPAAVEELVRLDPPAPFLPRVAARDTRVAGHLIPAGAQVNFCVGSANRDLPDAERPDEADFARTGRNLSFGYGRHLCLGIHLARLELTVMLRAWHRRIPEYRLAEDARTAIQWPHSGVRIDRLPLVFPVPA</sequence>
<keyword evidence="2" id="KW-0408">Iron</keyword>
<dbReference type="PRINTS" id="PR00359">
    <property type="entry name" value="BP450"/>
</dbReference>
<keyword evidence="2" id="KW-0479">Metal-binding</keyword>
<dbReference type="InterPro" id="IPR036396">
    <property type="entry name" value="Cyt_P450_sf"/>
</dbReference>
<evidence type="ECO:0000313" key="4">
    <source>
        <dbReference type="EMBL" id="TDC11636.1"/>
    </source>
</evidence>
<comment type="similarity">
    <text evidence="1 2">Belongs to the cytochrome P450 family.</text>
</comment>
<dbReference type="AlphaFoldDB" id="A0A4V2XLU1"/>
<keyword evidence="2" id="KW-0503">Monooxygenase</keyword>
<comment type="caution">
    <text evidence="4">The sequence shown here is derived from an EMBL/GenBank/DDBJ whole genome shotgun (WGS) entry which is preliminary data.</text>
</comment>
<keyword evidence="5" id="KW-1185">Reference proteome</keyword>
<gene>
    <name evidence="4" type="ORF">E1284_27630</name>
</gene>
<evidence type="ECO:0000256" key="1">
    <source>
        <dbReference type="ARBA" id="ARBA00010617"/>
    </source>
</evidence>
<dbReference type="EMBL" id="SMJW01000171">
    <property type="protein sequence ID" value="TDC11636.1"/>
    <property type="molecule type" value="Genomic_DNA"/>
</dbReference>
<dbReference type="InterPro" id="IPR001128">
    <property type="entry name" value="Cyt_P450"/>
</dbReference>
<dbReference type="SUPFAM" id="SSF48264">
    <property type="entry name" value="Cytochrome P450"/>
    <property type="match status" value="1"/>
</dbReference>
<dbReference type="InterPro" id="IPR002397">
    <property type="entry name" value="Cyt_P450_B"/>
</dbReference>
<dbReference type="Gene3D" id="1.10.630.10">
    <property type="entry name" value="Cytochrome P450"/>
    <property type="match status" value="1"/>
</dbReference>
<dbReference type="RefSeq" id="WP_131943072.1">
    <property type="nucleotide sequence ID" value="NZ_BAAAMX010000031.1"/>
</dbReference>
<evidence type="ECO:0000256" key="2">
    <source>
        <dbReference type="RuleBase" id="RU000461"/>
    </source>
</evidence>
<proteinExistence type="inferred from homology"/>